<gene>
    <name evidence="1" type="ORF">TBK1r_03670</name>
</gene>
<reference evidence="1 2" key="1">
    <citation type="submission" date="2019-02" db="EMBL/GenBank/DDBJ databases">
        <title>Deep-cultivation of Planctomycetes and their phenomic and genomic characterization uncovers novel biology.</title>
        <authorList>
            <person name="Wiegand S."/>
            <person name="Jogler M."/>
            <person name="Boedeker C."/>
            <person name="Pinto D."/>
            <person name="Vollmers J."/>
            <person name="Rivas-Marin E."/>
            <person name="Kohn T."/>
            <person name="Peeters S.H."/>
            <person name="Heuer A."/>
            <person name="Rast P."/>
            <person name="Oberbeckmann S."/>
            <person name="Bunk B."/>
            <person name="Jeske O."/>
            <person name="Meyerdierks A."/>
            <person name="Storesund J.E."/>
            <person name="Kallscheuer N."/>
            <person name="Luecker S."/>
            <person name="Lage O.M."/>
            <person name="Pohl T."/>
            <person name="Merkel B.J."/>
            <person name="Hornburger P."/>
            <person name="Mueller R.-W."/>
            <person name="Bruemmer F."/>
            <person name="Labrenz M."/>
            <person name="Spormann A.M."/>
            <person name="Op den Camp H."/>
            <person name="Overmann J."/>
            <person name="Amann R."/>
            <person name="Jetten M.S.M."/>
            <person name="Mascher T."/>
            <person name="Medema M.H."/>
            <person name="Devos D.P."/>
            <person name="Kaster A.-K."/>
            <person name="Ovreas L."/>
            <person name="Rohde M."/>
            <person name="Galperin M.Y."/>
            <person name="Jogler C."/>
        </authorList>
    </citation>
    <scope>NUCLEOTIDE SEQUENCE [LARGE SCALE GENOMIC DNA]</scope>
    <source>
        <strain evidence="1 2">TBK1r</strain>
    </source>
</reference>
<proteinExistence type="predicted"/>
<protein>
    <submittedName>
        <fullName evidence="1">Uncharacterized protein</fullName>
    </submittedName>
</protein>
<evidence type="ECO:0000313" key="1">
    <source>
        <dbReference type="EMBL" id="QDV81449.1"/>
    </source>
</evidence>
<evidence type="ECO:0000313" key="2">
    <source>
        <dbReference type="Proteomes" id="UP000318081"/>
    </source>
</evidence>
<keyword evidence="2" id="KW-1185">Reference proteome</keyword>
<dbReference type="EMBL" id="CP036432">
    <property type="protein sequence ID" value="QDV81449.1"/>
    <property type="molecule type" value="Genomic_DNA"/>
</dbReference>
<dbReference type="Proteomes" id="UP000318081">
    <property type="component" value="Chromosome"/>
</dbReference>
<sequence>MTVAVSMVLPRHRRRQHRVLPIPVPSHPAPSTLWRERGDVEVARSGYRSTQVDPLAELLTAAWIKFIPLSPSCTLAYLLPSQLKGLPSL</sequence>
<accession>A0ABX5XHI6</accession>
<name>A0ABX5XHI6_9BACT</name>
<organism evidence="1 2">
    <name type="scientific">Stieleria magnilauensis</name>
    <dbReference type="NCBI Taxonomy" id="2527963"/>
    <lineage>
        <taxon>Bacteria</taxon>
        <taxon>Pseudomonadati</taxon>
        <taxon>Planctomycetota</taxon>
        <taxon>Planctomycetia</taxon>
        <taxon>Pirellulales</taxon>
        <taxon>Pirellulaceae</taxon>
        <taxon>Stieleria</taxon>
    </lineage>
</organism>